<gene>
    <name evidence="7" type="ORF">MANES_04G060800v8</name>
</gene>
<dbReference type="SUPFAM" id="SSF57850">
    <property type="entry name" value="RING/U-box"/>
    <property type="match status" value="1"/>
</dbReference>
<dbReference type="InterPro" id="IPR058678">
    <property type="entry name" value="ARM_PUB"/>
</dbReference>
<dbReference type="Gene3D" id="1.25.10.10">
    <property type="entry name" value="Leucine-rich Repeat Variant"/>
    <property type="match status" value="1"/>
</dbReference>
<dbReference type="PANTHER" id="PTHR22849:SF11">
    <property type="entry name" value="U-BOX DOMAIN-CONTAINING PROTEIN"/>
    <property type="match status" value="1"/>
</dbReference>
<dbReference type="InterPro" id="IPR003613">
    <property type="entry name" value="Ubox_domain"/>
</dbReference>
<evidence type="ECO:0000256" key="4">
    <source>
        <dbReference type="ARBA" id="ARBA00022786"/>
    </source>
</evidence>
<evidence type="ECO:0000313" key="8">
    <source>
        <dbReference type="Proteomes" id="UP000091857"/>
    </source>
</evidence>
<dbReference type="Pfam" id="PF04564">
    <property type="entry name" value="U-box"/>
    <property type="match status" value="1"/>
</dbReference>
<evidence type="ECO:0000256" key="1">
    <source>
        <dbReference type="ARBA" id="ARBA00000900"/>
    </source>
</evidence>
<comment type="function">
    <text evidence="5">Functions as an E3 ubiquitin ligase.</text>
</comment>
<evidence type="ECO:0000256" key="2">
    <source>
        <dbReference type="ARBA" id="ARBA00004906"/>
    </source>
</evidence>
<dbReference type="CDD" id="cd16664">
    <property type="entry name" value="RING-Ubox_PUB"/>
    <property type="match status" value="1"/>
</dbReference>
<keyword evidence="4 5" id="KW-0833">Ubl conjugation pathway</keyword>
<dbReference type="SUPFAM" id="SSF48371">
    <property type="entry name" value="ARM repeat"/>
    <property type="match status" value="1"/>
</dbReference>
<evidence type="ECO:0000256" key="3">
    <source>
        <dbReference type="ARBA" id="ARBA00022679"/>
    </source>
</evidence>
<sequence>MDEIDVPCHFLCPISLQLMRDPVTVSTGITYDRENIERWLFSCKNNTCPVTKQVVNDEDLTPNHTLRRLIQSWCTLHSSHGIEQLPTPKPPVDKAQVSKLLNDAKRFPHMQLKILKKLRSITLESERNRSCLEAAGAVDFLASIIKKENSIYWVDEKAADDDDESEFSRATDEALAILYHLKISEKRLKTLVSSSNDGGGEFIESLVQILKHSNYQSRAYSTMLLKSIFEVADPMHLISIRSHIFTEIVQVLRDQISQQSSKAALKLLVEVCPWGRNRIKAVEGGAVPVLIELLLEISDKRACELILIILDLLCGCAEGRAEFLKHGGGLAIVSKKILRVSHMASERAVRILRSISRFSATSRVLQEMLQVGVVAKLCLVLQVDSSLKSKEKAREILKLHSRVWRNSPCIPAHLMSSYPSSS</sequence>
<dbReference type="Pfam" id="PF25598">
    <property type="entry name" value="ARM_PUB"/>
    <property type="match status" value="1"/>
</dbReference>
<dbReference type="OMA" id="SEYCAER"/>
<proteinExistence type="predicted"/>
<keyword evidence="8" id="KW-1185">Reference proteome</keyword>
<dbReference type="SMART" id="SM00504">
    <property type="entry name" value="Ubox"/>
    <property type="match status" value="1"/>
</dbReference>
<dbReference type="Gramene" id="Manes.04G060800.1.v8.1">
    <property type="protein sequence ID" value="Manes.04G060800.1.v8.1.CDS.1"/>
    <property type="gene ID" value="Manes.04G060800.v8.1"/>
</dbReference>
<dbReference type="PROSITE" id="PS51698">
    <property type="entry name" value="U_BOX"/>
    <property type="match status" value="1"/>
</dbReference>
<dbReference type="InterPro" id="IPR013083">
    <property type="entry name" value="Znf_RING/FYVE/PHD"/>
</dbReference>
<dbReference type="GO" id="GO:0061630">
    <property type="term" value="F:ubiquitin protein ligase activity"/>
    <property type="evidence" value="ECO:0007669"/>
    <property type="project" value="UniProtKB-UniRule"/>
</dbReference>
<evidence type="ECO:0000313" key="7">
    <source>
        <dbReference type="EMBL" id="OAY52139.1"/>
    </source>
</evidence>
<dbReference type="GO" id="GO:0016567">
    <property type="term" value="P:protein ubiquitination"/>
    <property type="evidence" value="ECO:0007669"/>
    <property type="project" value="UniProtKB-UniRule"/>
</dbReference>
<dbReference type="EC" id="2.3.2.27" evidence="5"/>
<feature type="domain" description="U-box" evidence="6">
    <location>
        <begin position="5"/>
        <end position="80"/>
    </location>
</feature>
<dbReference type="EMBL" id="CM004390">
    <property type="protein sequence ID" value="OAY52139.1"/>
    <property type="molecule type" value="Genomic_DNA"/>
</dbReference>
<dbReference type="InterPro" id="IPR045185">
    <property type="entry name" value="PUB22/23/24-like"/>
</dbReference>
<evidence type="ECO:0000259" key="6">
    <source>
        <dbReference type="PROSITE" id="PS51698"/>
    </source>
</evidence>
<dbReference type="Gene3D" id="3.30.40.10">
    <property type="entry name" value="Zinc/RING finger domain, C3HC4 (zinc finger)"/>
    <property type="match status" value="1"/>
</dbReference>
<comment type="catalytic activity">
    <reaction evidence="1 5">
        <text>S-ubiquitinyl-[E2 ubiquitin-conjugating enzyme]-L-cysteine + [acceptor protein]-L-lysine = [E2 ubiquitin-conjugating enzyme]-L-cysteine + N(6)-ubiquitinyl-[acceptor protein]-L-lysine.</text>
        <dbReference type="EC" id="2.3.2.27"/>
    </reaction>
</comment>
<dbReference type="InterPro" id="IPR016024">
    <property type="entry name" value="ARM-type_fold"/>
</dbReference>
<dbReference type="Proteomes" id="UP000091857">
    <property type="component" value="Chromosome 4"/>
</dbReference>
<dbReference type="GO" id="GO:0006952">
    <property type="term" value="P:defense response"/>
    <property type="evidence" value="ECO:0007669"/>
    <property type="project" value="UniProtKB-ARBA"/>
</dbReference>
<name>A0A2C9W025_MANES</name>
<keyword evidence="3 5" id="KW-0808">Transferase</keyword>
<dbReference type="AlphaFoldDB" id="A0A2C9W025"/>
<reference evidence="8" key="1">
    <citation type="journal article" date="2016" name="Nat. Biotechnol.">
        <title>Sequencing wild and cultivated cassava and related species reveals extensive interspecific hybridization and genetic diversity.</title>
        <authorList>
            <person name="Bredeson J.V."/>
            <person name="Lyons J.B."/>
            <person name="Prochnik S.E."/>
            <person name="Wu G.A."/>
            <person name="Ha C.M."/>
            <person name="Edsinger-Gonzales E."/>
            <person name="Grimwood J."/>
            <person name="Schmutz J."/>
            <person name="Rabbi I.Y."/>
            <person name="Egesi C."/>
            <person name="Nauluvula P."/>
            <person name="Lebot V."/>
            <person name="Ndunguru J."/>
            <person name="Mkamilo G."/>
            <person name="Bart R.S."/>
            <person name="Setter T.L."/>
            <person name="Gleadow R.M."/>
            <person name="Kulakow P."/>
            <person name="Ferguson M.E."/>
            <person name="Rounsley S."/>
            <person name="Rokhsar D.S."/>
        </authorList>
    </citation>
    <scope>NUCLEOTIDE SEQUENCE [LARGE SCALE GENOMIC DNA]</scope>
    <source>
        <strain evidence="8">cv. AM560-2</strain>
    </source>
</reference>
<dbReference type="InterPro" id="IPR045210">
    <property type="entry name" value="RING-Ubox_PUB"/>
</dbReference>
<dbReference type="InterPro" id="IPR011989">
    <property type="entry name" value="ARM-like"/>
</dbReference>
<comment type="caution">
    <text evidence="7">The sequence shown here is derived from an EMBL/GenBank/DDBJ whole genome shotgun (WGS) entry which is preliminary data.</text>
</comment>
<protein>
    <recommendedName>
        <fullName evidence="5 6">U-box domain-containing protein</fullName>
        <ecNumber evidence="5">2.3.2.27</ecNumber>
    </recommendedName>
    <alternativeName>
        <fullName evidence="5">RING-type E3 ubiquitin transferase PUB</fullName>
    </alternativeName>
</protein>
<dbReference type="UniPathway" id="UPA00143"/>
<dbReference type="OrthoDB" id="10064100at2759"/>
<organism evidence="7 8">
    <name type="scientific">Manihot esculenta</name>
    <name type="common">Cassava</name>
    <name type="synonym">Jatropha manihot</name>
    <dbReference type="NCBI Taxonomy" id="3983"/>
    <lineage>
        <taxon>Eukaryota</taxon>
        <taxon>Viridiplantae</taxon>
        <taxon>Streptophyta</taxon>
        <taxon>Embryophyta</taxon>
        <taxon>Tracheophyta</taxon>
        <taxon>Spermatophyta</taxon>
        <taxon>Magnoliopsida</taxon>
        <taxon>eudicotyledons</taxon>
        <taxon>Gunneridae</taxon>
        <taxon>Pentapetalae</taxon>
        <taxon>rosids</taxon>
        <taxon>fabids</taxon>
        <taxon>Malpighiales</taxon>
        <taxon>Euphorbiaceae</taxon>
        <taxon>Crotonoideae</taxon>
        <taxon>Manihoteae</taxon>
        <taxon>Manihot</taxon>
    </lineage>
</organism>
<dbReference type="FunFam" id="3.30.40.10:FF:000437">
    <property type="entry name" value="RING-type E3 ubiquitin transferase"/>
    <property type="match status" value="1"/>
</dbReference>
<dbReference type="PANTHER" id="PTHR22849">
    <property type="entry name" value="WDSAM1 PROTEIN"/>
    <property type="match status" value="1"/>
</dbReference>
<comment type="pathway">
    <text evidence="2 5">Protein modification; protein ubiquitination.</text>
</comment>
<evidence type="ECO:0000256" key="5">
    <source>
        <dbReference type="RuleBase" id="RU369093"/>
    </source>
</evidence>
<accession>A0A2C9W025</accession>